<keyword evidence="1" id="KW-0812">Transmembrane</keyword>
<sequence>MRVAKNERERENSVRILELLKRKGSAALDEWESWLLSWLFPLKNCPPLWSLGIACSVVFACNLINFILLCWLNLLASKAAYFLLKCLNL</sequence>
<evidence type="ECO:0000256" key="1">
    <source>
        <dbReference type="SAM" id="Phobius"/>
    </source>
</evidence>
<protein>
    <submittedName>
        <fullName evidence="2">Uncharacterized protein</fullName>
    </submittedName>
</protein>
<comment type="caution">
    <text evidence="2">The sequence shown here is derived from an EMBL/GenBank/DDBJ whole genome shotgun (WGS) entry which is preliminary data.</text>
</comment>
<evidence type="ECO:0000313" key="2">
    <source>
        <dbReference type="EMBL" id="OMO55026.1"/>
    </source>
</evidence>
<reference evidence="3" key="1">
    <citation type="submission" date="2013-09" db="EMBL/GenBank/DDBJ databases">
        <title>Corchorus olitorius genome sequencing.</title>
        <authorList>
            <person name="Alam M."/>
            <person name="Haque M.S."/>
            <person name="Islam M.S."/>
            <person name="Emdad E.M."/>
            <person name="Islam M.M."/>
            <person name="Ahmed B."/>
            <person name="Halim A."/>
            <person name="Hossen Q.M.M."/>
            <person name="Hossain M.Z."/>
            <person name="Ahmed R."/>
            <person name="Khan M.M."/>
            <person name="Islam R."/>
            <person name="Rashid M.M."/>
            <person name="Khan S.A."/>
            <person name="Rahman M.S."/>
            <person name="Alam M."/>
            <person name="Yahiya A.S."/>
            <person name="Khan M.S."/>
            <person name="Azam M.S."/>
            <person name="Haque T."/>
            <person name="Lashkar M.Z.H."/>
            <person name="Akhand A.I."/>
            <person name="Morshed G."/>
            <person name="Roy S."/>
            <person name="Uddin K.S."/>
            <person name="Rabeya T."/>
            <person name="Hossain A.S."/>
            <person name="Chowdhury A."/>
            <person name="Snigdha A.R."/>
            <person name="Mortoza M.S."/>
            <person name="Matin S.A."/>
            <person name="Hoque S.M.E."/>
            <person name="Islam M.K."/>
            <person name="Roy D.K."/>
            <person name="Haider R."/>
            <person name="Moosa M.M."/>
            <person name="Elias S.M."/>
            <person name="Hasan A.M."/>
            <person name="Jahan S."/>
            <person name="Shafiuddin M."/>
            <person name="Mahmood N."/>
            <person name="Shommy N.S."/>
        </authorList>
    </citation>
    <scope>NUCLEOTIDE SEQUENCE [LARGE SCALE GENOMIC DNA]</scope>
    <source>
        <strain evidence="3">cv. O-4</strain>
    </source>
</reference>
<gene>
    <name evidence="2" type="ORF">COLO4_36226</name>
</gene>
<dbReference type="EMBL" id="AWUE01023064">
    <property type="protein sequence ID" value="OMO55026.1"/>
    <property type="molecule type" value="Genomic_DNA"/>
</dbReference>
<keyword evidence="1" id="KW-1133">Transmembrane helix</keyword>
<dbReference type="Proteomes" id="UP000187203">
    <property type="component" value="Unassembled WGS sequence"/>
</dbReference>
<evidence type="ECO:0000313" key="3">
    <source>
        <dbReference type="Proteomes" id="UP000187203"/>
    </source>
</evidence>
<feature type="transmembrane region" description="Helical" evidence="1">
    <location>
        <begin position="48"/>
        <end position="75"/>
    </location>
</feature>
<accession>A0A1R3GAE4</accession>
<name>A0A1R3GAE4_9ROSI</name>
<keyword evidence="1" id="KW-0472">Membrane</keyword>
<keyword evidence="3" id="KW-1185">Reference proteome</keyword>
<organism evidence="2 3">
    <name type="scientific">Corchorus olitorius</name>
    <dbReference type="NCBI Taxonomy" id="93759"/>
    <lineage>
        <taxon>Eukaryota</taxon>
        <taxon>Viridiplantae</taxon>
        <taxon>Streptophyta</taxon>
        <taxon>Embryophyta</taxon>
        <taxon>Tracheophyta</taxon>
        <taxon>Spermatophyta</taxon>
        <taxon>Magnoliopsida</taxon>
        <taxon>eudicotyledons</taxon>
        <taxon>Gunneridae</taxon>
        <taxon>Pentapetalae</taxon>
        <taxon>rosids</taxon>
        <taxon>malvids</taxon>
        <taxon>Malvales</taxon>
        <taxon>Malvaceae</taxon>
        <taxon>Grewioideae</taxon>
        <taxon>Apeibeae</taxon>
        <taxon>Corchorus</taxon>
    </lineage>
</organism>
<proteinExistence type="predicted"/>
<dbReference type="AlphaFoldDB" id="A0A1R3GAE4"/>